<dbReference type="InterPro" id="IPR006459">
    <property type="entry name" value="CASP/CASPL"/>
</dbReference>
<keyword evidence="5 8" id="KW-0812">Transmembrane</keyword>
<comment type="subcellular location">
    <subcellularLocation>
        <location evidence="1 8">Cell membrane</location>
        <topology evidence="1 8">Multi-pass membrane protein</topology>
    </subcellularLocation>
</comment>
<protein>
    <recommendedName>
        <fullName evidence="8">CASP-like protein</fullName>
    </recommendedName>
</protein>
<dbReference type="PANTHER" id="PTHR33573">
    <property type="entry name" value="CASP-LIKE PROTEIN 4A4"/>
    <property type="match status" value="1"/>
</dbReference>
<sequence>MAEESINSSISSHQYPPLFKLLDLSLRLFSVPFSIAALWLTVTNRQDNPDYGNLEFHNLSGLKYMVCISAIAAAYAFLAAALSCFRCFLVKAWVFFVSDQVVAYLMVTSSAAVGEILYLTYNGDIDVSWSEACSSYAKFCNNMKMALIFQALGFACFFLLALISAFRAFSVFHPPLISSQQTN</sequence>
<organism evidence="10 11">
    <name type="scientific">Citrullus colocynthis</name>
    <name type="common">colocynth</name>
    <dbReference type="NCBI Taxonomy" id="252529"/>
    <lineage>
        <taxon>Eukaryota</taxon>
        <taxon>Viridiplantae</taxon>
        <taxon>Streptophyta</taxon>
        <taxon>Embryophyta</taxon>
        <taxon>Tracheophyta</taxon>
        <taxon>Spermatophyta</taxon>
        <taxon>Magnoliopsida</taxon>
        <taxon>eudicotyledons</taxon>
        <taxon>Gunneridae</taxon>
        <taxon>Pentapetalae</taxon>
        <taxon>rosids</taxon>
        <taxon>fabids</taxon>
        <taxon>Cucurbitales</taxon>
        <taxon>Cucurbitaceae</taxon>
        <taxon>Benincaseae</taxon>
        <taxon>Citrullus</taxon>
    </lineage>
</organism>
<keyword evidence="4 8" id="KW-1003">Cell membrane</keyword>
<keyword evidence="7 8" id="KW-0472">Membrane</keyword>
<accession>A0ABP0YMT7</accession>
<comment type="similarity">
    <text evidence="2 8">Belongs to the Casparian strip membrane proteins (CASP) family.</text>
</comment>
<evidence type="ECO:0000256" key="2">
    <source>
        <dbReference type="ARBA" id="ARBA00007651"/>
    </source>
</evidence>
<keyword evidence="6 8" id="KW-1133">Transmembrane helix</keyword>
<dbReference type="EMBL" id="OZ021739">
    <property type="protein sequence ID" value="CAK9321829.1"/>
    <property type="molecule type" value="Genomic_DNA"/>
</dbReference>
<dbReference type="NCBIfam" id="TIGR01569">
    <property type="entry name" value="A_tha_TIGR01569"/>
    <property type="match status" value="1"/>
</dbReference>
<evidence type="ECO:0000313" key="11">
    <source>
        <dbReference type="Proteomes" id="UP001642487"/>
    </source>
</evidence>
<evidence type="ECO:0000256" key="6">
    <source>
        <dbReference type="ARBA" id="ARBA00022989"/>
    </source>
</evidence>
<dbReference type="InterPro" id="IPR006702">
    <property type="entry name" value="CASP_dom"/>
</dbReference>
<dbReference type="PANTHER" id="PTHR33573:SF30">
    <property type="entry name" value="CASP-LIKE PROTEIN 2C1-RELATED"/>
    <property type="match status" value="1"/>
</dbReference>
<evidence type="ECO:0000259" key="9">
    <source>
        <dbReference type="Pfam" id="PF04535"/>
    </source>
</evidence>
<evidence type="ECO:0000256" key="7">
    <source>
        <dbReference type="ARBA" id="ARBA00023136"/>
    </source>
</evidence>
<feature type="domain" description="Casparian strip membrane protein" evidence="9">
    <location>
        <begin position="19"/>
        <end position="156"/>
    </location>
</feature>
<comment type="subunit">
    <text evidence="3 8">Homodimer and heterodimers.</text>
</comment>
<evidence type="ECO:0000256" key="1">
    <source>
        <dbReference type="ARBA" id="ARBA00004651"/>
    </source>
</evidence>
<dbReference type="Pfam" id="PF04535">
    <property type="entry name" value="CASP_dom"/>
    <property type="match status" value="1"/>
</dbReference>
<dbReference type="Proteomes" id="UP001642487">
    <property type="component" value="Chromosome 5"/>
</dbReference>
<feature type="transmembrane region" description="Helical" evidence="8">
    <location>
        <begin position="21"/>
        <end position="42"/>
    </location>
</feature>
<gene>
    <name evidence="10" type="ORF">CITCOLO1_LOCUS13922</name>
</gene>
<evidence type="ECO:0000256" key="5">
    <source>
        <dbReference type="ARBA" id="ARBA00022692"/>
    </source>
</evidence>
<feature type="transmembrane region" description="Helical" evidence="8">
    <location>
        <begin position="62"/>
        <end position="89"/>
    </location>
</feature>
<keyword evidence="11" id="KW-1185">Reference proteome</keyword>
<name>A0ABP0YMT7_9ROSI</name>
<comment type="caution">
    <text evidence="8">Lacks conserved residue(s) required for the propagation of feature annotation.</text>
</comment>
<feature type="transmembrane region" description="Helical" evidence="8">
    <location>
        <begin position="147"/>
        <end position="169"/>
    </location>
</feature>
<evidence type="ECO:0000256" key="4">
    <source>
        <dbReference type="ARBA" id="ARBA00022475"/>
    </source>
</evidence>
<reference evidence="10 11" key="1">
    <citation type="submission" date="2024-03" db="EMBL/GenBank/DDBJ databases">
        <authorList>
            <person name="Gkanogiannis A."/>
            <person name="Becerra Lopez-Lavalle L."/>
        </authorList>
    </citation>
    <scope>NUCLEOTIDE SEQUENCE [LARGE SCALE GENOMIC DNA]</scope>
</reference>
<evidence type="ECO:0000256" key="3">
    <source>
        <dbReference type="ARBA" id="ARBA00011489"/>
    </source>
</evidence>
<evidence type="ECO:0000256" key="8">
    <source>
        <dbReference type="RuleBase" id="RU361233"/>
    </source>
</evidence>
<evidence type="ECO:0000313" key="10">
    <source>
        <dbReference type="EMBL" id="CAK9321829.1"/>
    </source>
</evidence>
<proteinExistence type="inferred from homology"/>